<dbReference type="PROSITE" id="PS51379">
    <property type="entry name" value="4FE4S_FER_2"/>
    <property type="match status" value="1"/>
</dbReference>
<sequence length="114" mass="12361">MQVVKGLGVEYLYVVDPYDLKATTQAVEEAMDLPGVKVIVCRRECAIEAGRRKVSYGKIKVMEENCNQCKLCITTTGCAAITLGEKSIEIDPAQCNGCGICVQVCNRGAIEREG</sequence>
<accession>A0A645IAT6</accession>
<dbReference type="AlphaFoldDB" id="A0A645IAT6"/>
<organism evidence="2">
    <name type="scientific">bioreactor metagenome</name>
    <dbReference type="NCBI Taxonomy" id="1076179"/>
    <lineage>
        <taxon>unclassified sequences</taxon>
        <taxon>metagenomes</taxon>
        <taxon>ecological metagenomes</taxon>
    </lineage>
</organism>
<proteinExistence type="predicted"/>
<dbReference type="Gene3D" id="3.30.70.20">
    <property type="match status" value="1"/>
</dbReference>
<protein>
    <recommendedName>
        <fullName evidence="1">4Fe-4S ferredoxin-type domain-containing protein</fullName>
    </recommendedName>
</protein>
<gene>
    <name evidence="2" type="ORF">SDC9_195526</name>
</gene>
<dbReference type="Pfam" id="PF12837">
    <property type="entry name" value="Fer4_6"/>
    <property type="match status" value="1"/>
</dbReference>
<dbReference type="SUPFAM" id="SSF54862">
    <property type="entry name" value="4Fe-4S ferredoxins"/>
    <property type="match status" value="1"/>
</dbReference>
<evidence type="ECO:0000313" key="2">
    <source>
        <dbReference type="EMBL" id="MPN47922.1"/>
    </source>
</evidence>
<dbReference type="InterPro" id="IPR029061">
    <property type="entry name" value="THDP-binding"/>
</dbReference>
<comment type="caution">
    <text evidence="2">The sequence shown here is derived from an EMBL/GenBank/DDBJ whole genome shotgun (WGS) entry which is preliminary data.</text>
</comment>
<dbReference type="SUPFAM" id="SSF52518">
    <property type="entry name" value="Thiamin diphosphate-binding fold (THDP-binding)"/>
    <property type="match status" value="1"/>
</dbReference>
<dbReference type="EMBL" id="VSSQ01109797">
    <property type="protein sequence ID" value="MPN47922.1"/>
    <property type="molecule type" value="Genomic_DNA"/>
</dbReference>
<reference evidence="2" key="1">
    <citation type="submission" date="2019-08" db="EMBL/GenBank/DDBJ databases">
        <authorList>
            <person name="Kucharzyk K."/>
            <person name="Murdoch R.W."/>
            <person name="Higgins S."/>
            <person name="Loffler F."/>
        </authorList>
    </citation>
    <scope>NUCLEOTIDE SEQUENCE</scope>
</reference>
<evidence type="ECO:0000259" key="1">
    <source>
        <dbReference type="PROSITE" id="PS51379"/>
    </source>
</evidence>
<dbReference type="InterPro" id="IPR017896">
    <property type="entry name" value="4Fe4S_Fe-S-bd"/>
</dbReference>
<feature type="domain" description="4Fe-4S ferredoxin-type" evidence="1">
    <location>
        <begin position="86"/>
        <end position="114"/>
    </location>
</feature>
<name>A0A645IAT6_9ZZZZ</name>